<dbReference type="Gene3D" id="3.40.50.10900">
    <property type="entry name" value="PAC-like subunit"/>
    <property type="match status" value="1"/>
</dbReference>
<dbReference type="InterPro" id="IPR038389">
    <property type="entry name" value="PSMG2_sf"/>
</dbReference>
<dbReference type="InterPro" id="IPR019151">
    <property type="entry name" value="Proteasome_assmbl_chaperone_2"/>
</dbReference>
<dbReference type="RefSeq" id="WP_033505633.1">
    <property type="nucleotide sequence ID" value="NZ_JAOQBW010000001.1"/>
</dbReference>
<organism evidence="1 2">
    <name type="scientific">Bifidobacterium thermacidophilum</name>
    <dbReference type="NCBI Taxonomy" id="246618"/>
    <lineage>
        <taxon>Bacteria</taxon>
        <taxon>Bacillati</taxon>
        <taxon>Actinomycetota</taxon>
        <taxon>Actinomycetes</taxon>
        <taxon>Bifidobacteriales</taxon>
        <taxon>Bifidobacteriaceae</taxon>
        <taxon>Bifidobacterium</taxon>
    </lineage>
</organism>
<dbReference type="InterPro" id="IPR008492">
    <property type="entry name" value="Rv2714-like"/>
</dbReference>
<dbReference type="EMBL" id="JAOQBW010000001">
    <property type="protein sequence ID" value="MFK3575302.1"/>
    <property type="molecule type" value="Genomic_DNA"/>
</dbReference>
<comment type="caution">
    <text evidence="1">The sequence shown here is derived from an EMBL/GenBank/DDBJ whole genome shotgun (WGS) entry which is preliminary data.</text>
</comment>
<keyword evidence="2" id="KW-1185">Reference proteome</keyword>
<proteinExistence type="predicted"/>
<dbReference type="Proteomes" id="UP001620273">
    <property type="component" value="Unassembled WGS sequence"/>
</dbReference>
<dbReference type="Pfam" id="PF09754">
    <property type="entry name" value="PAC2"/>
    <property type="match status" value="1"/>
</dbReference>
<dbReference type="PIRSF" id="PIRSF028754">
    <property type="entry name" value="UCP028754"/>
    <property type="match status" value="1"/>
</dbReference>
<name>A0ABW8KL56_9BIFI</name>
<gene>
    <name evidence="1" type="ORF">OCH74_00215</name>
</gene>
<dbReference type="SUPFAM" id="SSF159659">
    <property type="entry name" value="Cgl1923-like"/>
    <property type="match status" value="1"/>
</dbReference>
<protein>
    <submittedName>
        <fullName evidence="1">PAC2 family protein</fullName>
    </submittedName>
</protein>
<evidence type="ECO:0000313" key="2">
    <source>
        <dbReference type="Proteomes" id="UP001620273"/>
    </source>
</evidence>
<accession>A0ABW8KL56</accession>
<sequence length="275" mass="30909">MRAEPMHETFMISAFEGWNDASQAASEVIHYLIGHYESKLIHEINSDGYYDYQATRPMLCHITGRARIIWPHTSFYDITLSPDLHVLVQIAPEPNYHWKDYCREVLHVAEDYDVTHVITLGSMYAACPHTRPLPVDISSATCSCELDREYSGPIGITTILDQMACNAGMRTTSMWVSIPKYMNTDMCAQGTLELVHGLSTILGVPLDTKDLAAKAETWKMKASTIAACDDRLSAYIAKLEREYDLAQRARTIASLGAPQAEQLVKEAEAFLKRME</sequence>
<evidence type="ECO:0000313" key="1">
    <source>
        <dbReference type="EMBL" id="MFK3575302.1"/>
    </source>
</evidence>
<reference evidence="1 2" key="1">
    <citation type="submission" date="2022-09" db="EMBL/GenBank/DDBJ databases">
        <title>Genome sequencing of four strains from tibetan pig.</title>
        <authorList>
            <person name="Feng J."/>
        </authorList>
    </citation>
    <scope>NUCLEOTIDE SEQUENCE [LARGE SCALE GENOMIC DNA]</scope>
    <source>
        <strain evidence="1 2">11-1-1</strain>
    </source>
</reference>